<accession>A0A0G2HUA8</accession>
<dbReference type="OrthoDB" id="4187484at2759"/>
<evidence type="ECO:0000313" key="2">
    <source>
        <dbReference type="EMBL" id="KKZ61320.1"/>
    </source>
</evidence>
<sequence>MCKYASHEQYTTCNHTIPCHLKYDITYCHNPNGIPLPTRAISKLLTEHGFRPSRSCDIDKWQATTLRVQGQCPACVAEARQRERAEVLGAVRAVGNNNNNNWPVVVGVGEGEVTEETEETGVYWDMPDMLRWFVCGHSKAWVKGESLQRCFYKGGSDGGEGKGEKGKKKKKKKKTVVDIGADVQIDMGDLRIAEFWGTEYLFSEEEAGKIRFEDYAAEGICGACWLKVLSKEEEEREEKDKEKEKEKEKKRLASKSKKLFGQWKGWMKGTFQEKMKREA</sequence>
<evidence type="ECO:0000256" key="1">
    <source>
        <dbReference type="SAM" id="MobiDB-lite"/>
    </source>
</evidence>
<dbReference type="AlphaFoldDB" id="A0A0G2HUA8"/>
<feature type="region of interest" description="Disordered" evidence="1">
    <location>
        <begin position="233"/>
        <end position="253"/>
    </location>
</feature>
<comment type="caution">
    <text evidence="2">The sequence shown here is derived from an EMBL/GenBank/DDBJ whole genome shotgun (WGS) entry which is preliminary data.</text>
</comment>
<proteinExistence type="predicted"/>
<dbReference type="EMBL" id="LCZI01001311">
    <property type="protein sequence ID" value="KKZ61320.1"/>
    <property type="molecule type" value="Genomic_DNA"/>
</dbReference>
<feature type="compositionally biased region" description="Basic and acidic residues" evidence="1">
    <location>
        <begin position="233"/>
        <end position="251"/>
    </location>
</feature>
<evidence type="ECO:0000313" key="3">
    <source>
        <dbReference type="Proteomes" id="UP000034164"/>
    </source>
</evidence>
<organism evidence="2 3">
    <name type="scientific">[Emmonsia] crescens</name>
    <dbReference type="NCBI Taxonomy" id="73230"/>
    <lineage>
        <taxon>Eukaryota</taxon>
        <taxon>Fungi</taxon>
        <taxon>Dikarya</taxon>
        <taxon>Ascomycota</taxon>
        <taxon>Pezizomycotina</taxon>
        <taxon>Eurotiomycetes</taxon>
        <taxon>Eurotiomycetidae</taxon>
        <taxon>Onygenales</taxon>
        <taxon>Ajellomycetaceae</taxon>
        <taxon>Emergomyces</taxon>
    </lineage>
</organism>
<dbReference type="VEuPathDB" id="FungiDB:EMCG_04037"/>
<gene>
    <name evidence="2" type="ORF">EMCG_04037</name>
</gene>
<protein>
    <submittedName>
        <fullName evidence="2">Uncharacterized protein</fullName>
    </submittedName>
</protein>
<name>A0A0G2HUA8_9EURO</name>
<reference evidence="3" key="1">
    <citation type="journal article" date="2015" name="PLoS Genet.">
        <title>The dynamic genome and transcriptome of the human fungal pathogen Blastomyces and close relative Emmonsia.</title>
        <authorList>
            <person name="Munoz J.F."/>
            <person name="Gauthier G.M."/>
            <person name="Desjardins C.A."/>
            <person name="Gallo J.E."/>
            <person name="Holder J."/>
            <person name="Sullivan T.D."/>
            <person name="Marty A.J."/>
            <person name="Carmen J.C."/>
            <person name="Chen Z."/>
            <person name="Ding L."/>
            <person name="Gujja S."/>
            <person name="Magrini V."/>
            <person name="Misas E."/>
            <person name="Mitreva M."/>
            <person name="Priest M."/>
            <person name="Saif S."/>
            <person name="Whiston E.A."/>
            <person name="Young S."/>
            <person name="Zeng Q."/>
            <person name="Goldman W.E."/>
            <person name="Mardis E.R."/>
            <person name="Taylor J.W."/>
            <person name="McEwen J.G."/>
            <person name="Clay O.K."/>
            <person name="Klein B.S."/>
            <person name="Cuomo C.A."/>
        </authorList>
    </citation>
    <scope>NUCLEOTIDE SEQUENCE [LARGE SCALE GENOMIC DNA]</scope>
    <source>
        <strain evidence="3">UAMH 3008</strain>
    </source>
</reference>
<dbReference type="Proteomes" id="UP000034164">
    <property type="component" value="Unassembled WGS sequence"/>
</dbReference>